<gene>
    <name evidence="1" type="ORF">BU25DRAFT_494484</name>
</gene>
<dbReference type="EMBL" id="MU006738">
    <property type="protein sequence ID" value="KAF2623300.1"/>
    <property type="molecule type" value="Genomic_DNA"/>
</dbReference>
<name>A0ACB6RMY2_9PLEO</name>
<protein>
    <submittedName>
        <fullName evidence="1">HET-domain-containing protein</fullName>
    </submittedName>
</protein>
<evidence type="ECO:0000313" key="2">
    <source>
        <dbReference type="Proteomes" id="UP000799754"/>
    </source>
</evidence>
<accession>A0ACB6RMY2</accession>
<reference evidence="1" key="1">
    <citation type="journal article" date="2020" name="Stud. Mycol.">
        <title>101 Dothideomycetes genomes: a test case for predicting lifestyles and emergence of pathogens.</title>
        <authorList>
            <person name="Haridas S."/>
            <person name="Albert R."/>
            <person name="Binder M."/>
            <person name="Bloem J."/>
            <person name="Labutti K."/>
            <person name="Salamov A."/>
            <person name="Andreopoulos B."/>
            <person name="Baker S."/>
            <person name="Barry K."/>
            <person name="Bills G."/>
            <person name="Bluhm B."/>
            <person name="Cannon C."/>
            <person name="Castanera R."/>
            <person name="Culley D."/>
            <person name="Daum C."/>
            <person name="Ezra D."/>
            <person name="Gonzalez J."/>
            <person name="Henrissat B."/>
            <person name="Kuo A."/>
            <person name="Liang C."/>
            <person name="Lipzen A."/>
            <person name="Lutzoni F."/>
            <person name="Magnuson J."/>
            <person name="Mondo S."/>
            <person name="Nolan M."/>
            <person name="Ohm R."/>
            <person name="Pangilinan J."/>
            <person name="Park H.-J."/>
            <person name="Ramirez L."/>
            <person name="Alfaro M."/>
            <person name="Sun H."/>
            <person name="Tritt A."/>
            <person name="Yoshinaga Y."/>
            <person name="Zwiers L.-H."/>
            <person name="Turgeon B."/>
            <person name="Goodwin S."/>
            <person name="Spatafora J."/>
            <person name="Crous P."/>
            <person name="Grigoriev I."/>
        </authorList>
    </citation>
    <scope>NUCLEOTIDE SEQUENCE</scope>
    <source>
        <strain evidence="1">CBS 525.71</strain>
    </source>
</reference>
<evidence type="ECO:0000313" key="1">
    <source>
        <dbReference type="EMBL" id="KAF2623300.1"/>
    </source>
</evidence>
<keyword evidence="2" id="KW-1185">Reference proteome</keyword>
<feature type="non-terminal residue" evidence="1">
    <location>
        <position position="919"/>
    </location>
</feature>
<organism evidence="1 2">
    <name type="scientific">Macroventuria anomochaeta</name>
    <dbReference type="NCBI Taxonomy" id="301207"/>
    <lineage>
        <taxon>Eukaryota</taxon>
        <taxon>Fungi</taxon>
        <taxon>Dikarya</taxon>
        <taxon>Ascomycota</taxon>
        <taxon>Pezizomycotina</taxon>
        <taxon>Dothideomycetes</taxon>
        <taxon>Pleosporomycetidae</taxon>
        <taxon>Pleosporales</taxon>
        <taxon>Pleosporineae</taxon>
        <taxon>Didymellaceae</taxon>
        <taxon>Macroventuria</taxon>
    </lineage>
</organism>
<sequence>MRLLQFDQNGELCLTKDLSDEEVSSRSYAILSHTWGRDDEEVSFADLNNGSGTTKAEYKKLRWCGKQAANDGLRYFWVDTCCIDKSSSAELSKAITSMFRWYGGAVRCYVYLRDVLTRHGESIDASSRSWEPAFRSSRWFSRGWTLQELLAPRSVEFFDSYGTRLGDKVSLEQVLHEVTKIPLRALRNAPLDEFSVDERMFWAEDRETTHGEDKAYSLLGLFNVSMLPNYGEGVDKAFTRLQKEIQDDDFIARLPYAPDAPFNSNTSQHEATCLPNTRVDLLNKIYKWADGAGEQHIFWLSGLAGTGKTTVARSVARGYHAKQRLGASFFFSRGGGDVSRAGRFVTSIAVQLARNVPGVRRHISNALIQRPEIASQSLRDQWQYLVLQPLSKLESPATYVLVIDALDECEGSNDTQLIVQLLAMSGSLKYVRLRVFLTSRPEVPIQYGLGQVPDAERRDFVLHKVSPSIIDHDIRLFLEYRLDLIGQEDGQALGWPGAEVIHSLVRSASGLFIWAATACRFISEGLFAEERLHMLADGSDCDSAASPEQHLSQLYMTVLQKSVQSSYTARELARYHSMMRQILGSIVALSSPLSILSLSMLILIPEQRVNRMLKELHAILDIPKDQGQLIRLHHPSFRDFLFSKDRCVDVNFWVDKKQAHAALAANCIQLMSSTLKQDICGIKAAGTLVAAVEKDRVAQHIKPEVQYACANWMQHLTKGSLQLHDGDQVHMFLKEHFLHWLEALGWLGKVSEGIHAISLLESIIPDEDSSQLRAFVHDMKRFAWYGRAAVEQAPLQVYYSTLMFTPSNSVVKQQFAHKFPVCIKRSPQVESDWNALLQTLEGHSGGVNAVVFSQDNKTVASASSDNTVKLWDAGTGAEQHTLQGHSGQVSAVVFSRDGKTVASASWDNTVKLWDAGTGT</sequence>
<proteinExistence type="predicted"/>
<comment type="caution">
    <text evidence="1">The sequence shown here is derived from an EMBL/GenBank/DDBJ whole genome shotgun (WGS) entry which is preliminary data.</text>
</comment>
<dbReference type="Proteomes" id="UP000799754">
    <property type="component" value="Unassembled WGS sequence"/>
</dbReference>